<keyword evidence="2" id="KW-1185">Reference proteome</keyword>
<sequence length="229" mass="26241">MDPVLYDDLVLSPALAAKVRQLSSKSYGDEWSEFLLPFDTLTIFKLSLTSRSIFDTVMEHVRAHTGDSCHMHELAPCDPADKMGPIPVDVFSMILEDLSLLDRWRLAQTARKYRSLHLRQFQASANALLLRFGLCHSEIRFMQSALLVVVSGSAVLHISFPHVHPDNLDFYVPRHRTLWLARFLKTVTTYRQTGQSSGRSVIVPQGGFLDDLDRFAHWPLDQRLFFENR</sequence>
<comment type="caution">
    <text evidence="1">The sequence shown here is derived from an EMBL/GenBank/DDBJ whole genome shotgun (WGS) entry which is preliminary data.</text>
</comment>
<organism evidence="1 2">
    <name type="scientific">Mycena venus</name>
    <dbReference type="NCBI Taxonomy" id="2733690"/>
    <lineage>
        <taxon>Eukaryota</taxon>
        <taxon>Fungi</taxon>
        <taxon>Dikarya</taxon>
        <taxon>Basidiomycota</taxon>
        <taxon>Agaricomycotina</taxon>
        <taxon>Agaricomycetes</taxon>
        <taxon>Agaricomycetidae</taxon>
        <taxon>Agaricales</taxon>
        <taxon>Marasmiineae</taxon>
        <taxon>Mycenaceae</taxon>
        <taxon>Mycena</taxon>
    </lineage>
</organism>
<evidence type="ECO:0008006" key="3">
    <source>
        <dbReference type="Google" id="ProtNLM"/>
    </source>
</evidence>
<evidence type="ECO:0000313" key="2">
    <source>
        <dbReference type="Proteomes" id="UP000620124"/>
    </source>
</evidence>
<accession>A0A8H6XXA4</accession>
<gene>
    <name evidence="1" type="ORF">MVEN_01294600</name>
</gene>
<reference evidence="1" key="1">
    <citation type="submission" date="2020-05" db="EMBL/GenBank/DDBJ databases">
        <title>Mycena genomes resolve the evolution of fungal bioluminescence.</title>
        <authorList>
            <person name="Tsai I.J."/>
        </authorList>
    </citation>
    <scope>NUCLEOTIDE SEQUENCE</scope>
    <source>
        <strain evidence="1">CCC161011</strain>
    </source>
</reference>
<dbReference type="EMBL" id="JACAZI010000010">
    <property type="protein sequence ID" value="KAF7349938.1"/>
    <property type="molecule type" value="Genomic_DNA"/>
</dbReference>
<name>A0A8H6XXA4_9AGAR</name>
<evidence type="ECO:0000313" key="1">
    <source>
        <dbReference type="EMBL" id="KAF7349938.1"/>
    </source>
</evidence>
<dbReference type="AlphaFoldDB" id="A0A8H6XXA4"/>
<dbReference type="Proteomes" id="UP000620124">
    <property type="component" value="Unassembled WGS sequence"/>
</dbReference>
<proteinExistence type="predicted"/>
<protein>
    <recommendedName>
        <fullName evidence="3">F-box domain-containing protein</fullName>
    </recommendedName>
</protein>
<dbReference type="OrthoDB" id="3041777at2759"/>